<gene>
    <name evidence="1" type="ORF">ACFFNY_08890</name>
</gene>
<dbReference type="InterPro" id="IPR019658">
    <property type="entry name" value="DUF2515"/>
</dbReference>
<sequence length="430" mass="48894">MNGTNPKERHQWGAIWKRLQAVPGNVAGYWSGKLSGWMLSAKLSKTALPLDIEGAEVSRLRQAAGTLQGAQAPKLTAEERALVEAIRDETARHNRNNVTRTAAYWRLYERRPELHWAFLAHLVSRNGGWSMTDLKGELVSRLLARSRSEAIFAFLENANSLIFQDAYPQLLLYEASLRRSRPLFHLLPSFHVSAFMRPVWEQFWRERRSPLLTVALIVNEQHYIEKRIVQNERFRRTVLETPAFQAQALLQLNIVVFPYVADKQQDGSEAAPPSGDYRLAGLILENFSDLRERIEFGKRLYALLFAVPSVTSGARSFASSRSHTGSRADYWPHLFASLNKSVPLAKYAEKLDGGKLLPDAVPLYSPKLEQAWRDVAFEPPERFDWFTGSSVPYRFMSGLSTPLSFEITHEYAFALNKLELAVLAGELMFD</sequence>
<dbReference type="EMBL" id="JBHMAG010000007">
    <property type="protein sequence ID" value="MFB9751687.1"/>
    <property type="molecule type" value="Genomic_DNA"/>
</dbReference>
<dbReference type="Proteomes" id="UP001589619">
    <property type="component" value="Unassembled WGS sequence"/>
</dbReference>
<comment type="caution">
    <text evidence="1">The sequence shown here is derived from an EMBL/GenBank/DDBJ whole genome shotgun (WGS) entry which is preliminary data.</text>
</comment>
<organism evidence="1 2">
    <name type="scientific">Paenibacillus hodogayensis</name>
    <dbReference type="NCBI Taxonomy" id="279208"/>
    <lineage>
        <taxon>Bacteria</taxon>
        <taxon>Bacillati</taxon>
        <taxon>Bacillota</taxon>
        <taxon>Bacilli</taxon>
        <taxon>Bacillales</taxon>
        <taxon>Paenibacillaceae</taxon>
        <taxon>Paenibacillus</taxon>
    </lineage>
</organism>
<evidence type="ECO:0000313" key="1">
    <source>
        <dbReference type="EMBL" id="MFB9751687.1"/>
    </source>
</evidence>
<evidence type="ECO:0000313" key="2">
    <source>
        <dbReference type="Proteomes" id="UP001589619"/>
    </source>
</evidence>
<proteinExistence type="predicted"/>
<dbReference type="Pfam" id="PF10720">
    <property type="entry name" value="DUF2515"/>
    <property type="match status" value="1"/>
</dbReference>
<protein>
    <submittedName>
        <fullName evidence="1">DUF2515 family protein</fullName>
    </submittedName>
</protein>
<name>A0ABV5VU07_9BACL</name>
<dbReference type="RefSeq" id="WP_344912455.1">
    <property type="nucleotide sequence ID" value="NZ_BAAAYO010000010.1"/>
</dbReference>
<keyword evidence="2" id="KW-1185">Reference proteome</keyword>
<accession>A0ABV5VU07</accession>
<reference evidence="1 2" key="1">
    <citation type="submission" date="2024-09" db="EMBL/GenBank/DDBJ databases">
        <authorList>
            <person name="Sun Q."/>
            <person name="Mori K."/>
        </authorList>
    </citation>
    <scope>NUCLEOTIDE SEQUENCE [LARGE SCALE GENOMIC DNA]</scope>
    <source>
        <strain evidence="1 2">JCM 12520</strain>
    </source>
</reference>